<dbReference type="EMBL" id="ML208347">
    <property type="protein sequence ID" value="TFK68649.1"/>
    <property type="molecule type" value="Genomic_DNA"/>
</dbReference>
<sequence>MSTSILITTPSSIDTDTNQRGLALIDGKILALKEQIRELSQDRNELVPVGRLFPDVLVEIFSYLKREWGTGPNGKVPFTLNLTHVSHRWRAAALNCAALWNEIFFQDEKLVAEWLKRSHSSKLCVSVEARLEDKGAIQDMLGQLHRIRYLQVKILSPSISLPQLLDIPAPVLSFMSIECVPSDHIPSLEFLSRSFPGLVTLSLRYCGKIDLASAIFTNVTSLIITDCSIEMSLSAILVSFQRMPGLRVVKLGTVTLSDNPVPESLPLVKLPATWKFEYRGTQGDLDFQLLSQLRFVKRSSLRLQFVTKFPGINDTGDSPSFTAALATIQRIWRWRPQIRELRIQSDNDGLILLTPRTTFGIQCPFASVVDGQHIPWMLANISLFAEVKDLYITGTIRQELWPVVEQLEKLHSIKIKSAQSGQLFDLFVKDWKRIVTAKEGAAGRGNNLLPRLIFPELRSIHLELANFRNVSDFAITALQHRRDHGKEIPALSLDECSGLGDFWIRGLSGAVGTVDWDGVDPDEEDSDESDGSVAQCEECYEVLLCKYCDASQPSRD</sequence>
<proteinExistence type="predicted"/>
<evidence type="ECO:0000313" key="2">
    <source>
        <dbReference type="Proteomes" id="UP000308600"/>
    </source>
</evidence>
<protein>
    <submittedName>
        <fullName evidence="1">Uncharacterized protein</fullName>
    </submittedName>
</protein>
<reference evidence="1 2" key="1">
    <citation type="journal article" date="2019" name="Nat. Ecol. Evol.">
        <title>Megaphylogeny resolves global patterns of mushroom evolution.</title>
        <authorList>
            <person name="Varga T."/>
            <person name="Krizsan K."/>
            <person name="Foldi C."/>
            <person name="Dima B."/>
            <person name="Sanchez-Garcia M."/>
            <person name="Sanchez-Ramirez S."/>
            <person name="Szollosi G.J."/>
            <person name="Szarkandi J.G."/>
            <person name="Papp V."/>
            <person name="Albert L."/>
            <person name="Andreopoulos W."/>
            <person name="Angelini C."/>
            <person name="Antonin V."/>
            <person name="Barry K.W."/>
            <person name="Bougher N.L."/>
            <person name="Buchanan P."/>
            <person name="Buyck B."/>
            <person name="Bense V."/>
            <person name="Catcheside P."/>
            <person name="Chovatia M."/>
            <person name="Cooper J."/>
            <person name="Damon W."/>
            <person name="Desjardin D."/>
            <person name="Finy P."/>
            <person name="Geml J."/>
            <person name="Haridas S."/>
            <person name="Hughes K."/>
            <person name="Justo A."/>
            <person name="Karasinski D."/>
            <person name="Kautmanova I."/>
            <person name="Kiss B."/>
            <person name="Kocsube S."/>
            <person name="Kotiranta H."/>
            <person name="LaButti K.M."/>
            <person name="Lechner B.E."/>
            <person name="Liimatainen K."/>
            <person name="Lipzen A."/>
            <person name="Lukacs Z."/>
            <person name="Mihaltcheva S."/>
            <person name="Morgado L.N."/>
            <person name="Niskanen T."/>
            <person name="Noordeloos M.E."/>
            <person name="Ohm R.A."/>
            <person name="Ortiz-Santana B."/>
            <person name="Ovrebo C."/>
            <person name="Racz N."/>
            <person name="Riley R."/>
            <person name="Savchenko A."/>
            <person name="Shiryaev A."/>
            <person name="Soop K."/>
            <person name="Spirin V."/>
            <person name="Szebenyi C."/>
            <person name="Tomsovsky M."/>
            <person name="Tulloss R.E."/>
            <person name="Uehling J."/>
            <person name="Grigoriev I.V."/>
            <person name="Vagvolgyi C."/>
            <person name="Papp T."/>
            <person name="Martin F.M."/>
            <person name="Miettinen O."/>
            <person name="Hibbett D.S."/>
            <person name="Nagy L.G."/>
        </authorList>
    </citation>
    <scope>NUCLEOTIDE SEQUENCE [LARGE SCALE GENOMIC DNA]</scope>
    <source>
        <strain evidence="1 2">NL-1719</strain>
    </source>
</reference>
<organism evidence="1 2">
    <name type="scientific">Pluteus cervinus</name>
    <dbReference type="NCBI Taxonomy" id="181527"/>
    <lineage>
        <taxon>Eukaryota</taxon>
        <taxon>Fungi</taxon>
        <taxon>Dikarya</taxon>
        <taxon>Basidiomycota</taxon>
        <taxon>Agaricomycotina</taxon>
        <taxon>Agaricomycetes</taxon>
        <taxon>Agaricomycetidae</taxon>
        <taxon>Agaricales</taxon>
        <taxon>Pluteineae</taxon>
        <taxon>Pluteaceae</taxon>
        <taxon>Pluteus</taxon>
    </lineage>
</organism>
<accession>A0ACD3ASM7</accession>
<keyword evidence="2" id="KW-1185">Reference proteome</keyword>
<dbReference type="Proteomes" id="UP000308600">
    <property type="component" value="Unassembled WGS sequence"/>
</dbReference>
<evidence type="ECO:0000313" key="1">
    <source>
        <dbReference type="EMBL" id="TFK68649.1"/>
    </source>
</evidence>
<gene>
    <name evidence="1" type="ORF">BDN72DRAFT_841535</name>
</gene>
<name>A0ACD3ASM7_9AGAR</name>